<keyword evidence="3" id="KW-1185">Reference proteome</keyword>
<evidence type="ECO:0000313" key="3">
    <source>
        <dbReference type="Proteomes" id="UP001501251"/>
    </source>
</evidence>
<dbReference type="Proteomes" id="UP001501251">
    <property type="component" value="Unassembled WGS sequence"/>
</dbReference>
<evidence type="ECO:0008006" key="4">
    <source>
        <dbReference type="Google" id="ProtNLM"/>
    </source>
</evidence>
<proteinExistence type="predicted"/>
<gene>
    <name evidence="2" type="ORF">GCM10022252_39610</name>
</gene>
<keyword evidence="1" id="KW-1133">Transmembrane helix</keyword>
<dbReference type="RefSeq" id="WP_344919404.1">
    <property type="nucleotide sequence ID" value="NZ_BAABAQ010000006.1"/>
</dbReference>
<feature type="transmembrane region" description="Helical" evidence="1">
    <location>
        <begin position="339"/>
        <end position="363"/>
    </location>
</feature>
<comment type="caution">
    <text evidence="2">The sequence shown here is derived from an EMBL/GenBank/DDBJ whole genome shotgun (WGS) entry which is preliminary data.</text>
</comment>
<organism evidence="2 3">
    <name type="scientific">Streptosporangium oxazolinicum</name>
    <dbReference type="NCBI Taxonomy" id="909287"/>
    <lineage>
        <taxon>Bacteria</taxon>
        <taxon>Bacillati</taxon>
        <taxon>Actinomycetota</taxon>
        <taxon>Actinomycetes</taxon>
        <taxon>Streptosporangiales</taxon>
        <taxon>Streptosporangiaceae</taxon>
        <taxon>Streptosporangium</taxon>
    </lineage>
</organism>
<name>A0ABP8B037_9ACTN</name>
<protein>
    <recommendedName>
        <fullName evidence="4">CorA-like Mg2+ transporter protein</fullName>
    </recommendedName>
</protein>
<accession>A0ABP8B037</accession>
<evidence type="ECO:0000313" key="2">
    <source>
        <dbReference type="EMBL" id="GAA4194748.1"/>
    </source>
</evidence>
<sequence length="404" mass="45606">MTRLARQVVVAVYEARFPSTPEWAPGPLVLRHRQMRSTAEARGEYYSDKATRVLYGRDDRPRRWHDPVHRVVGDVEVLGVEALRASDEPDACGLVAVHLRPRRGAPLSLLRGLAGRRDAPPVGFDPQSLVEGQVKIEPGRPFTVCFVTPGGRGLPRLYRQPRYWRWPATHQWLWTLASRTTLADYPPDPQNLEPADSEIIRLSVDWHAAVLRDGMGVIGIRADGGAEDRFFGYGELYVRSIYLDALMLGLLQNQGLRHLEEHGVAALDSPRPEAMAELEREVGSFRRRLWAQHLTSHGIPNRLLTAYQRQHGLRERFEQILTEISDANRLTREDETRHVNSAVVVFTLITVPAGIALALLQVVEPDDPWFYASVGAAFVILTALLLRTRSARVALRALRRRFTA</sequence>
<evidence type="ECO:0000256" key="1">
    <source>
        <dbReference type="SAM" id="Phobius"/>
    </source>
</evidence>
<keyword evidence="1" id="KW-0812">Transmembrane</keyword>
<reference evidence="3" key="1">
    <citation type="journal article" date="2019" name="Int. J. Syst. Evol. Microbiol.">
        <title>The Global Catalogue of Microorganisms (GCM) 10K type strain sequencing project: providing services to taxonomists for standard genome sequencing and annotation.</title>
        <authorList>
            <consortium name="The Broad Institute Genomics Platform"/>
            <consortium name="The Broad Institute Genome Sequencing Center for Infectious Disease"/>
            <person name="Wu L."/>
            <person name="Ma J."/>
        </authorList>
    </citation>
    <scope>NUCLEOTIDE SEQUENCE [LARGE SCALE GENOMIC DNA]</scope>
    <source>
        <strain evidence="3">JCM 17388</strain>
    </source>
</reference>
<dbReference type="EMBL" id="BAABAQ010000006">
    <property type="protein sequence ID" value="GAA4194748.1"/>
    <property type="molecule type" value="Genomic_DNA"/>
</dbReference>
<keyword evidence="1" id="KW-0472">Membrane</keyword>
<feature type="transmembrane region" description="Helical" evidence="1">
    <location>
        <begin position="369"/>
        <end position="386"/>
    </location>
</feature>